<comment type="similarity">
    <text evidence="2">Belongs to the mitochondrion-specific ribosomal protein mL41 family.</text>
</comment>
<evidence type="ECO:0000256" key="5">
    <source>
        <dbReference type="ARBA" id="ARBA00023128"/>
    </source>
</evidence>
<gene>
    <name evidence="7" type="primary">MRPL41</name>
    <name evidence="7" type="ORF">TSPGSL018_12807</name>
</gene>
<dbReference type="EMBL" id="GBEZ01005964">
    <property type="protein sequence ID" value="JAC79399.1"/>
    <property type="molecule type" value="Transcribed_RNA"/>
</dbReference>
<evidence type="ECO:0000256" key="4">
    <source>
        <dbReference type="ARBA" id="ARBA00022980"/>
    </source>
</evidence>
<keyword evidence="6" id="KW-0687">Ribonucleoprotein</keyword>
<evidence type="ECO:0000313" key="7">
    <source>
        <dbReference type="EMBL" id="JAC79399.1"/>
    </source>
</evidence>
<reference evidence="7" key="1">
    <citation type="submission" date="2014-05" db="EMBL/GenBank/DDBJ databases">
        <title>The transcriptome of the halophilic microalga Tetraselmis sp. GSL018 isolated from the Great Salt Lake, Utah.</title>
        <authorList>
            <person name="Jinkerson R.E."/>
            <person name="D'Adamo S."/>
            <person name="Posewitz M.C."/>
        </authorList>
    </citation>
    <scope>NUCLEOTIDE SEQUENCE</scope>
    <source>
        <strain evidence="7">GSL018</strain>
    </source>
</reference>
<proteinExistence type="inferred from homology"/>
<keyword evidence="4 7" id="KW-0689">Ribosomal protein</keyword>
<evidence type="ECO:0000256" key="3">
    <source>
        <dbReference type="ARBA" id="ARBA00022946"/>
    </source>
</evidence>
<keyword evidence="5" id="KW-0496">Mitochondrion</keyword>
<sequence>CNSTGKAPSKCVTNPQMAFVQALLSAAARGRRVPRSGFSRLTTKNGPRNYYKGKGAIAPGFHTRKGGYKMLSWKLPKYIIPDLSGFELKPYVDPNVVRPNAKNPPANRQ</sequence>
<dbReference type="AlphaFoldDB" id="A0A061S8N1"/>
<protein>
    <submittedName>
        <fullName evidence="7">Large subunit ribosomal protein L41, mitochondrial</fullName>
    </submittedName>
</protein>
<dbReference type="PANTHER" id="PTHR21338:SF0">
    <property type="entry name" value="LARGE RIBOSOMAL SUBUNIT PROTEIN ML41"/>
    <property type="match status" value="1"/>
</dbReference>
<name>A0A061S8N1_9CHLO</name>
<evidence type="ECO:0000256" key="6">
    <source>
        <dbReference type="ARBA" id="ARBA00023274"/>
    </source>
</evidence>
<dbReference type="GO" id="GO:0003735">
    <property type="term" value="F:structural constituent of ribosome"/>
    <property type="evidence" value="ECO:0007669"/>
    <property type="project" value="InterPro"/>
</dbReference>
<dbReference type="Pfam" id="PF09809">
    <property type="entry name" value="MRP-L27"/>
    <property type="match status" value="1"/>
</dbReference>
<comment type="subcellular location">
    <subcellularLocation>
        <location evidence="1">Mitochondrion</location>
    </subcellularLocation>
</comment>
<organism evidence="7">
    <name type="scientific">Tetraselmis sp. GSL018</name>
    <dbReference type="NCBI Taxonomy" id="582737"/>
    <lineage>
        <taxon>Eukaryota</taxon>
        <taxon>Viridiplantae</taxon>
        <taxon>Chlorophyta</taxon>
        <taxon>core chlorophytes</taxon>
        <taxon>Chlorodendrophyceae</taxon>
        <taxon>Chlorodendrales</taxon>
        <taxon>Chlorodendraceae</taxon>
        <taxon>Tetraselmis</taxon>
    </lineage>
</organism>
<dbReference type="GO" id="GO:0006412">
    <property type="term" value="P:translation"/>
    <property type="evidence" value="ECO:0007669"/>
    <property type="project" value="TreeGrafter"/>
</dbReference>
<dbReference type="InterPro" id="IPR019189">
    <property type="entry name" value="Ribosomal_mL41"/>
</dbReference>
<keyword evidence="3" id="KW-0809">Transit peptide</keyword>
<accession>A0A061S8N1</accession>
<evidence type="ECO:0000256" key="2">
    <source>
        <dbReference type="ARBA" id="ARBA00010152"/>
    </source>
</evidence>
<feature type="non-terminal residue" evidence="7">
    <location>
        <position position="1"/>
    </location>
</feature>
<dbReference type="GO" id="GO:0005762">
    <property type="term" value="C:mitochondrial large ribosomal subunit"/>
    <property type="evidence" value="ECO:0007669"/>
    <property type="project" value="InterPro"/>
</dbReference>
<dbReference type="PANTHER" id="PTHR21338">
    <property type="entry name" value="MITOCHONDRIAL RIBOSOMAL PROTEIN L41"/>
    <property type="match status" value="1"/>
</dbReference>
<evidence type="ECO:0000256" key="1">
    <source>
        <dbReference type="ARBA" id="ARBA00004173"/>
    </source>
</evidence>